<dbReference type="SMART" id="SM00179">
    <property type="entry name" value="EGF_CA"/>
    <property type="match status" value="1"/>
</dbReference>
<evidence type="ECO:0000256" key="3">
    <source>
        <dbReference type="ARBA" id="ARBA00022583"/>
    </source>
</evidence>
<keyword evidence="5" id="KW-0732">Signal</keyword>
<dbReference type="InterPro" id="IPR011042">
    <property type="entry name" value="6-blade_b-propeller_TolB-like"/>
</dbReference>
<evidence type="ECO:0000256" key="11">
    <source>
        <dbReference type="ARBA" id="ARBA00023180"/>
    </source>
</evidence>
<organism evidence="15 16">
    <name type="scientific">Diploptera punctata</name>
    <name type="common">Pacific beetle cockroach</name>
    <dbReference type="NCBI Taxonomy" id="6984"/>
    <lineage>
        <taxon>Eukaryota</taxon>
        <taxon>Metazoa</taxon>
        <taxon>Ecdysozoa</taxon>
        <taxon>Arthropoda</taxon>
        <taxon>Hexapoda</taxon>
        <taxon>Insecta</taxon>
        <taxon>Pterygota</taxon>
        <taxon>Neoptera</taxon>
        <taxon>Polyneoptera</taxon>
        <taxon>Dictyoptera</taxon>
        <taxon>Blattodea</taxon>
        <taxon>Blaberoidea</taxon>
        <taxon>Blaberidae</taxon>
        <taxon>Diplopterinae</taxon>
        <taxon>Diploptera</taxon>
    </lineage>
</organism>
<dbReference type="InterPro" id="IPR009030">
    <property type="entry name" value="Growth_fac_rcpt_cys_sf"/>
</dbReference>
<dbReference type="InterPro" id="IPR050778">
    <property type="entry name" value="Cueball_EGF_LRP_Nidogen"/>
</dbReference>
<comment type="subcellular location">
    <subcellularLocation>
        <location evidence="1">Membrane</location>
        <topology evidence="1">Single-pass membrane protein</topology>
    </subcellularLocation>
</comment>
<evidence type="ECO:0000256" key="7">
    <source>
        <dbReference type="ARBA" id="ARBA00022989"/>
    </source>
</evidence>
<keyword evidence="10" id="KW-0675">Receptor</keyword>
<evidence type="ECO:0000256" key="6">
    <source>
        <dbReference type="ARBA" id="ARBA00022737"/>
    </source>
</evidence>
<dbReference type="EMBL" id="JASPKZ010007403">
    <property type="protein sequence ID" value="KAJ9584470.1"/>
    <property type="molecule type" value="Genomic_DNA"/>
</dbReference>
<evidence type="ECO:0000256" key="4">
    <source>
        <dbReference type="ARBA" id="ARBA00022692"/>
    </source>
</evidence>
<feature type="domain" description="EGF-like" evidence="14">
    <location>
        <begin position="61"/>
        <end position="74"/>
    </location>
</feature>
<gene>
    <name evidence="15" type="ORF">L9F63_021195</name>
</gene>
<reference evidence="15" key="1">
    <citation type="journal article" date="2023" name="IScience">
        <title>Live-bearing cockroach genome reveals convergent evolutionary mechanisms linked to viviparity in insects and beyond.</title>
        <authorList>
            <person name="Fouks B."/>
            <person name="Harrison M.C."/>
            <person name="Mikhailova A.A."/>
            <person name="Marchal E."/>
            <person name="English S."/>
            <person name="Carruthers M."/>
            <person name="Jennings E.C."/>
            <person name="Chiamaka E.L."/>
            <person name="Frigard R.A."/>
            <person name="Pippel M."/>
            <person name="Attardo G.M."/>
            <person name="Benoit J.B."/>
            <person name="Bornberg-Bauer E."/>
            <person name="Tobe S.S."/>
        </authorList>
    </citation>
    <scope>NUCLEOTIDE SEQUENCE</scope>
    <source>
        <strain evidence="15">Stay&amp;Tobe</strain>
    </source>
</reference>
<evidence type="ECO:0000256" key="2">
    <source>
        <dbReference type="ARBA" id="ARBA00022536"/>
    </source>
</evidence>
<keyword evidence="2" id="KW-0245">EGF-like domain</keyword>
<dbReference type="GO" id="GO:0017147">
    <property type="term" value="F:Wnt-protein binding"/>
    <property type="evidence" value="ECO:0007669"/>
    <property type="project" value="TreeGrafter"/>
</dbReference>
<dbReference type="Pfam" id="PF00058">
    <property type="entry name" value="Ldl_recept_b"/>
    <property type="match status" value="2"/>
</dbReference>
<dbReference type="PROSITE" id="PS50068">
    <property type="entry name" value="LDLRA_2"/>
    <property type="match status" value="1"/>
</dbReference>
<dbReference type="FunFam" id="2.120.10.30:FF:000241">
    <property type="entry name" value="Low-density lipoprotein receptor-related protein 6"/>
    <property type="match status" value="2"/>
</dbReference>
<keyword evidence="4" id="KW-0812">Transmembrane</keyword>
<dbReference type="Proteomes" id="UP001233999">
    <property type="component" value="Unassembled WGS sequence"/>
</dbReference>
<dbReference type="InterPro" id="IPR001881">
    <property type="entry name" value="EGF-like_Ca-bd_dom"/>
</dbReference>
<dbReference type="Gene3D" id="2.120.10.30">
    <property type="entry name" value="TolB, C-terminal domain"/>
    <property type="match status" value="2"/>
</dbReference>
<dbReference type="InterPro" id="IPR018097">
    <property type="entry name" value="EGF_Ca-bd_CS"/>
</dbReference>
<dbReference type="GO" id="GO:0042813">
    <property type="term" value="F:Wnt receptor activity"/>
    <property type="evidence" value="ECO:0007669"/>
    <property type="project" value="TreeGrafter"/>
</dbReference>
<proteinExistence type="predicted"/>
<keyword evidence="16" id="KW-1185">Reference proteome</keyword>
<name>A0AAD8EBL8_DIPPU</name>
<dbReference type="PROSITE" id="PS51120">
    <property type="entry name" value="LDLRB"/>
    <property type="match status" value="3"/>
</dbReference>
<evidence type="ECO:0000256" key="9">
    <source>
        <dbReference type="ARBA" id="ARBA00023157"/>
    </source>
</evidence>
<dbReference type="SUPFAM" id="SSF57424">
    <property type="entry name" value="LDL receptor-like module"/>
    <property type="match status" value="1"/>
</dbReference>
<evidence type="ECO:0000256" key="13">
    <source>
        <dbReference type="PROSITE-ProRule" id="PRU00461"/>
    </source>
</evidence>
<dbReference type="CDD" id="cd00054">
    <property type="entry name" value="EGF_CA"/>
    <property type="match status" value="1"/>
</dbReference>
<evidence type="ECO:0000313" key="15">
    <source>
        <dbReference type="EMBL" id="KAJ9584470.1"/>
    </source>
</evidence>
<keyword evidence="8" id="KW-0472">Membrane</keyword>
<dbReference type="GO" id="GO:0006897">
    <property type="term" value="P:endocytosis"/>
    <property type="evidence" value="ECO:0007669"/>
    <property type="project" value="UniProtKB-KW"/>
</dbReference>
<dbReference type="PANTHER" id="PTHR46513">
    <property type="entry name" value="VITELLOGENIN RECEPTOR-LIKE PROTEIN-RELATED-RELATED"/>
    <property type="match status" value="1"/>
</dbReference>
<dbReference type="SMART" id="SM00192">
    <property type="entry name" value="LDLa"/>
    <property type="match status" value="1"/>
</dbReference>
<keyword evidence="11" id="KW-0325">Glycoprotein</keyword>
<evidence type="ECO:0000256" key="10">
    <source>
        <dbReference type="ARBA" id="ARBA00023170"/>
    </source>
</evidence>
<dbReference type="InterPro" id="IPR000033">
    <property type="entry name" value="LDLR_classB_rpt"/>
</dbReference>
<keyword evidence="3" id="KW-0254">Endocytosis</keyword>
<dbReference type="PANTHER" id="PTHR46513:SF13">
    <property type="entry name" value="EGF-LIKE DOMAIN-CONTAINING PROTEIN"/>
    <property type="match status" value="1"/>
</dbReference>
<evidence type="ECO:0000256" key="1">
    <source>
        <dbReference type="ARBA" id="ARBA00004167"/>
    </source>
</evidence>
<dbReference type="GO" id="GO:0005886">
    <property type="term" value="C:plasma membrane"/>
    <property type="evidence" value="ECO:0007669"/>
    <property type="project" value="TreeGrafter"/>
</dbReference>
<evidence type="ECO:0000259" key="14">
    <source>
        <dbReference type="PROSITE" id="PS01186"/>
    </source>
</evidence>
<feature type="repeat" description="LDL-receptor class B" evidence="13">
    <location>
        <begin position="581"/>
        <end position="624"/>
    </location>
</feature>
<feature type="non-terminal residue" evidence="15">
    <location>
        <position position="784"/>
    </location>
</feature>
<evidence type="ECO:0000256" key="12">
    <source>
        <dbReference type="PROSITE-ProRule" id="PRU00124"/>
    </source>
</evidence>
<dbReference type="SMART" id="SM00135">
    <property type="entry name" value="LY"/>
    <property type="match status" value="9"/>
</dbReference>
<dbReference type="Gene3D" id="4.10.400.10">
    <property type="entry name" value="Low-density Lipoprotein Receptor"/>
    <property type="match status" value="1"/>
</dbReference>
<dbReference type="InterPro" id="IPR000152">
    <property type="entry name" value="EGF-type_Asp/Asn_hydroxyl_site"/>
</dbReference>
<accession>A0AAD8EBL8</accession>
<evidence type="ECO:0000256" key="5">
    <source>
        <dbReference type="ARBA" id="ARBA00022729"/>
    </source>
</evidence>
<dbReference type="PROSITE" id="PS01187">
    <property type="entry name" value="EGF_CA"/>
    <property type="match status" value="1"/>
</dbReference>
<reference evidence="15" key="2">
    <citation type="submission" date="2023-05" db="EMBL/GenBank/DDBJ databases">
        <authorList>
            <person name="Fouks B."/>
        </authorList>
    </citation>
    <scope>NUCLEOTIDE SEQUENCE</scope>
    <source>
        <strain evidence="15">Stay&amp;Tobe</strain>
        <tissue evidence="15">Testes</tissue>
    </source>
</reference>
<dbReference type="AlphaFoldDB" id="A0AAD8EBL8"/>
<feature type="repeat" description="LDL-receptor class B" evidence="13">
    <location>
        <begin position="533"/>
        <end position="580"/>
    </location>
</feature>
<dbReference type="GO" id="GO:0060070">
    <property type="term" value="P:canonical Wnt signaling pathway"/>
    <property type="evidence" value="ECO:0007669"/>
    <property type="project" value="TreeGrafter"/>
</dbReference>
<dbReference type="SUPFAM" id="SSF63825">
    <property type="entry name" value="YWTD domain"/>
    <property type="match status" value="2"/>
</dbReference>
<feature type="repeat" description="LDL-receptor class B" evidence="13">
    <location>
        <begin position="446"/>
        <end position="488"/>
    </location>
</feature>
<dbReference type="Gene3D" id="2.10.25.10">
    <property type="entry name" value="Laminin"/>
    <property type="match status" value="1"/>
</dbReference>
<dbReference type="SUPFAM" id="SSF57184">
    <property type="entry name" value="Growth factor receptor domain"/>
    <property type="match status" value="1"/>
</dbReference>
<dbReference type="InterPro" id="IPR049883">
    <property type="entry name" value="NOTCH1_EGF-like"/>
</dbReference>
<dbReference type="PROSITE" id="PS01186">
    <property type="entry name" value="EGF_2"/>
    <property type="match status" value="1"/>
</dbReference>
<sequence>NSTQCESTQCEHGCRPSLQGPLCFCPEGQQPNKAHCVDLNECLLDGSCDQLCMNTNGSFDCQCVSGYEKHATKCTAQNDPEDEPPSIIFSSTSDIRRIYMNGSAVPGNTSISLLQTLALEFNHRNRSLCFVLHNSSNARLSCASVDDLNESWDLSTPPMFPLDSMTQIALDWISGNWYFLDDTHEMIFLCNSTLEACVILIDVNLNKPRGIALDPTKGFFVVWGCNIPMLERALLDGSNRTTLLQQKIVYPYGLTVDYPMQHVYWVDTYLDFVERVDYDGSNRRTIKKRFSFMVQNLYDITVFENYLYMTSWRNQSIIRLNKFNSDDHESVANLSRPFAIHVFHRQRQPEASHPCSVDNGGCQHICIPSWKKEKPVTECMCKAGYKLMKNGECIVAKHSQFLLFGKSRPAMIKGIALTGKQRPEDVMLSIMDLSKPAALDYDVKTQYIYYSDVTRYTIERQKIGGSKRSTVFNKGIKNCEGLAVDWMGRNIYWTDQGLGAIGVVRLDDTTQWKHFVYPNMHHTRAIVVHPKIGLMFWTNWESIVPQKGIIEQAWMDGTNRKTLIDSNLHWPNGLSIDYIGKKLYWCDAFLDKIERASFDGSDREIVYSGEELDHPYGLAYFDQAVYWTEFQKGTVHRKSLASNDSKVETLSEEFSYLYEIRVYDNSSQTETNGCTENNGNCPELCLATPNNTVCDCRDGHIFQEGSCVVQENYTAPYYCGSRNFQCKENYRCIDMRYVCDGDDDCGDGSDENAEPGGVCALLGNCPEALGHESYEDAPINKFSL</sequence>
<dbReference type="Pfam" id="PF07645">
    <property type="entry name" value="EGF_CA"/>
    <property type="match status" value="1"/>
</dbReference>
<comment type="caution">
    <text evidence="15">The sequence shown here is derived from an EMBL/GenBank/DDBJ whole genome shotgun (WGS) entry which is preliminary data.</text>
</comment>
<dbReference type="InterPro" id="IPR000742">
    <property type="entry name" value="EGF"/>
</dbReference>
<keyword evidence="7" id="KW-1133">Transmembrane helix</keyword>
<comment type="caution">
    <text evidence="12">Lacks conserved residue(s) required for the propagation of feature annotation.</text>
</comment>
<dbReference type="GO" id="GO:0005509">
    <property type="term" value="F:calcium ion binding"/>
    <property type="evidence" value="ECO:0007669"/>
    <property type="project" value="InterPro"/>
</dbReference>
<feature type="non-terminal residue" evidence="15">
    <location>
        <position position="1"/>
    </location>
</feature>
<dbReference type="Pfam" id="PF00057">
    <property type="entry name" value="Ldl_recept_a"/>
    <property type="match status" value="1"/>
</dbReference>
<dbReference type="InterPro" id="IPR002172">
    <property type="entry name" value="LDrepeatLR_classA_rpt"/>
</dbReference>
<dbReference type="SMART" id="SM00181">
    <property type="entry name" value="EGF"/>
    <property type="match status" value="4"/>
</dbReference>
<dbReference type="PROSITE" id="PS00010">
    <property type="entry name" value="ASX_HYDROXYL"/>
    <property type="match status" value="1"/>
</dbReference>
<keyword evidence="6" id="KW-0677">Repeat</keyword>
<evidence type="ECO:0000313" key="16">
    <source>
        <dbReference type="Proteomes" id="UP001233999"/>
    </source>
</evidence>
<protein>
    <recommendedName>
        <fullName evidence="14">EGF-like domain-containing protein</fullName>
    </recommendedName>
</protein>
<keyword evidence="9" id="KW-1015">Disulfide bond</keyword>
<dbReference type="FunFam" id="4.10.400.10:FF:000002">
    <property type="entry name" value="Low-density lipoprotein receptor-related protein 1"/>
    <property type="match status" value="1"/>
</dbReference>
<dbReference type="InterPro" id="IPR036055">
    <property type="entry name" value="LDL_receptor-like_sf"/>
</dbReference>
<evidence type="ECO:0000256" key="8">
    <source>
        <dbReference type="ARBA" id="ARBA00023136"/>
    </source>
</evidence>